<evidence type="ECO:0000313" key="1">
    <source>
        <dbReference type="EMBL" id="DAF59409.1"/>
    </source>
</evidence>
<protein>
    <submittedName>
        <fullName evidence="1">Uncharacterized protein</fullName>
    </submittedName>
</protein>
<sequence length="35" mass="4380">MWYHTGYTPHLHQLEKYIFIRNNSVLTDKFMIIRL</sequence>
<accession>A0A8S5T828</accession>
<organism evidence="1">
    <name type="scientific">Myoviridae sp. ctQQg4</name>
    <dbReference type="NCBI Taxonomy" id="2827686"/>
    <lineage>
        <taxon>Viruses</taxon>
        <taxon>Duplodnaviria</taxon>
        <taxon>Heunggongvirae</taxon>
        <taxon>Uroviricota</taxon>
        <taxon>Caudoviricetes</taxon>
    </lineage>
</organism>
<name>A0A8S5T828_9CAUD</name>
<reference evidence="1" key="1">
    <citation type="journal article" date="2021" name="Proc. Natl. Acad. Sci. U.S.A.">
        <title>A Catalog of Tens of Thousands of Viruses from Human Metagenomes Reveals Hidden Associations with Chronic Diseases.</title>
        <authorList>
            <person name="Tisza M.J."/>
            <person name="Buck C.B."/>
        </authorList>
    </citation>
    <scope>NUCLEOTIDE SEQUENCE</scope>
    <source>
        <strain evidence="1">CtQQg4</strain>
    </source>
</reference>
<proteinExistence type="predicted"/>
<dbReference type="EMBL" id="BK032769">
    <property type="protein sequence ID" value="DAF59409.1"/>
    <property type="molecule type" value="Genomic_DNA"/>
</dbReference>